<evidence type="ECO:0000256" key="1">
    <source>
        <dbReference type="ARBA" id="ARBA00022723"/>
    </source>
</evidence>
<dbReference type="RefSeq" id="WP_008601801.1">
    <property type="nucleotide sequence ID" value="NZ_AMRV01000004.1"/>
</dbReference>
<keyword evidence="1" id="KW-0479">Metal-binding</keyword>
<dbReference type="PANTHER" id="PTHR23422:SF9">
    <property type="entry name" value="ZN-DEPENDENT HYDROLASE"/>
    <property type="match status" value="1"/>
</dbReference>
<dbReference type="Gene3D" id="3.30.540.30">
    <property type="match status" value="1"/>
</dbReference>
<sequence>MVRKTVLLLGAAMLAGCAASGSAPMTEETDMASAAQTGAQSGNDLAAMRGAIAPVEMNPDTSFLNAEERQVVNLLIDAAEMMREIYLRQAYARNPEVRAAIAASGDTQALAMFDLHMGPWDTLNEKHPFWGDTPAPEGAGFYPEDLTRQELDAYLAAHPNEKDSILNGYTVVRRQGERLVAVPYSEAYAEWLRPAAAKLREAAAITSNASLKRFLTLRADAFLSNDYYESELAWMDVSGTPIEMVIGPYEVYTDELYGQKTAFEAFVTLQNPEEAAKLSHYKALLKDMEANLPVADGYKNFERDFNSPILVAEQVHGGGDNERGVQTIAFNLPNDERVREAKGAKKVILENVLGAKYDRILVPLAKLVLQPQAAAQVSKQYMTLFTLFHELAHSLGPGTIMVEGRETTVGAELKEVYSASEEAKADIMGMWNLLYMMERGELPAAEQSELLATYAAGLFRGMRFGIDEAHGRGAALQYRWMRDKGALVWDEEAGRFRVDEEKMVAAIESLTARIVTLQGDGDYAGMKAFFEETARLDGPARMVIASMDSVPIDIQPIYPDQI</sequence>
<dbReference type="Proteomes" id="UP000011717">
    <property type="component" value="Unassembled WGS sequence"/>
</dbReference>
<comment type="caution">
    <text evidence="4">The sequence shown here is derived from an EMBL/GenBank/DDBJ whole genome shotgun (WGS) entry which is preliminary data.</text>
</comment>
<dbReference type="AlphaFoldDB" id="M2SCH1"/>
<keyword evidence="3" id="KW-0732">Signal</keyword>
<dbReference type="Pfam" id="PF03571">
    <property type="entry name" value="Peptidase_M49"/>
    <property type="match status" value="1"/>
</dbReference>
<evidence type="ECO:0000313" key="5">
    <source>
        <dbReference type="Proteomes" id="UP000011717"/>
    </source>
</evidence>
<keyword evidence="2 4" id="KW-0378">Hydrolase</keyword>
<feature type="signal peptide" evidence="3">
    <location>
        <begin position="1"/>
        <end position="23"/>
    </location>
</feature>
<dbReference type="EMBL" id="AMRV01000004">
    <property type="protein sequence ID" value="EMD83075.1"/>
    <property type="molecule type" value="Genomic_DNA"/>
</dbReference>
<reference evidence="4 5" key="1">
    <citation type="journal article" date="2013" name="Genome Announc.">
        <title>Draft Genome Sequence of Strain JLT2015T, Belonging to the Family Sphingomonadaceae of the Alphaproteobacteria.</title>
        <authorList>
            <person name="Tang K."/>
            <person name="Liu K."/>
            <person name="Li S."/>
            <person name="Jiao N."/>
        </authorList>
    </citation>
    <scope>NUCLEOTIDE SEQUENCE [LARGE SCALE GENOMIC DNA]</scope>
    <source>
        <strain evidence="4 5">JLT2015</strain>
    </source>
</reference>
<keyword evidence="5" id="KW-1185">Reference proteome</keyword>
<organism evidence="4 5">
    <name type="scientific">Pacificimonas flava</name>
    <dbReference type="NCBI Taxonomy" id="1234595"/>
    <lineage>
        <taxon>Bacteria</taxon>
        <taxon>Pseudomonadati</taxon>
        <taxon>Pseudomonadota</taxon>
        <taxon>Alphaproteobacteria</taxon>
        <taxon>Sphingomonadales</taxon>
        <taxon>Sphingosinicellaceae</taxon>
        <taxon>Pacificimonas</taxon>
    </lineage>
</organism>
<accession>M2SCH1</accession>
<evidence type="ECO:0000256" key="3">
    <source>
        <dbReference type="SAM" id="SignalP"/>
    </source>
</evidence>
<dbReference type="PROSITE" id="PS51257">
    <property type="entry name" value="PROKAR_LIPOPROTEIN"/>
    <property type="match status" value="1"/>
</dbReference>
<evidence type="ECO:0000256" key="2">
    <source>
        <dbReference type="ARBA" id="ARBA00022801"/>
    </source>
</evidence>
<dbReference type="InterPro" id="IPR039461">
    <property type="entry name" value="Peptidase_M49"/>
</dbReference>
<name>M2SCH1_9SPHN</name>
<dbReference type="GO" id="GO:0008239">
    <property type="term" value="F:dipeptidyl-peptidase activity"/>
    <property type="evidence" value="ECO:0007669"/>
    <property type="project" value="TreeGrafter"/>
</dbReference>
<feature type="chain" id="PRO_5004025482" evidence="3">
    <location>
        <begin position="24"/>
        <end position="562"/>
    </location>
</feature>
<gene>
    <name evidence="4" type="ORF">C725_1673</name>
</gene>
<dbReference type="PANTHER" id="PTHR23422">
    <property type="entry name" value="DIPEPTIDYL PEPTIDASE III-RELATED"/>
    <property type="match status" value="1"/>
</dbReference>
<dbReference type="GO" id="GO:0046872">
    <property type="term" value="F:metal ion binding"/>
    <property type="evidence" value="ECO:0007669"/>
    <property type="project" value="UniProtKB-KW"/>
</dbReference>
<dbReference type="GO" id="GO:0005737">
    <property type="term" value="C:cytoplasm"/>
    <property type="evidence" value="ECO:0007669"/>
    <property type="project" value="TreeGrafter"/>
</dbReference>
<proteinExistence type="predicted"/>
<protein>
    <submittedName>
        <fullName evidence="4">Nudix hydrolase 3</fullName>
    </submittedName>
</protein>
<evidence type="ECO:0000313" key="4">
    <source>
        <dbReference type="EMBL" id="EMD83075.1"/>
    </source>
</evidence>